<dbReference type="Proteomes" id="UP000694845">
    <property type="component" value="Unplaced"/>
</dbReference>
<feature type="transmembrane region" description="Helical" evidence="1">
    <location>
        <begin position="39"/>
        <end position="56"/>
    </location>
</feature>
<dbReference type="GeneID" id="110975227"/>
<keyword evidence="1" id="KW-0812">Transmembrane</keyword>
<dbReference type="RefSeq" id="XP_022083210.1">
    <property type="nucleotide sequence ID" value="XM_022227518.1"/>
</dbReference>
<feature type="transmembrane region" description="Helical" evidence="1">
    <location>
        <begin position="208"/>
        <end position="230"/>
    </location>
</feature>
<feature type="transmembrane region" description="Helical" evidence="1">
    <location>
        <begin position="68"/>
        <end position="87"/>
    </location>
</feature>
<accession>A0A8B7XT82</accession>
<keyword evidence="1" id="KW-1133">Transmembrane helix</keyword>
<feature type="transmembrane region" description="Helical" evidence="1">
    <location>
        <begin position="293"/>
        <end position="314"/>
    </location>
</feature>
<name>A0A8B7XT82_ACAPL</name>
<dbReference type="Pfam" id="PF09772">
    <property type="entry name" value="Tmem26"/>
    <property type="match status" value="1"/>
</dbReference>
<evidence type="ECO:0000256" key="1">
    <source>
        <dbReference type="SAM" id="Phobius"/>
    </source>
</evidence>
<feature type="transmembrane region" description="Helical" evidence="1">
    <location>
        <begin position="149"/>
        <end position="165"/>
    </location>
</feature>
<dbReference type="PANTHER" id="PTHR22168:SF8">
    <property type="entry name" value="TRANSMEMBRANE PROTEIN 26"/>
    <property type="match status" value="1"/>
</dbReference>
<organism evidence="2 3">
    <name type="scientific">Acanthaster planci</name>
    <name type="common">Crown-of-thorns starfish</name>
    <dbReference type="NCBI Taxonomy" id="133434"/>
    <lineage>
        <taxon>Eukaryota</taxon>
        <taxon>Metazoa</taxon>
        <taxon>Echinodermata</taxon>
        <taxon>Eleutherozoa</taxon>
        <taxon>Asterozoa</taxon>
        <taxon>Asteroidea</taxon>
        <taxon>Valvatacea</taxon>
        <taxon>Valvatida</taxon>
        <taxon>Acanthasteridae</taxon>
        <taxon>Acanthaster</taxon>
    </lineage>
</organism>
<protein>
    <submittedName>
        <fullName evidence="3">Transmembrane protein 26-like isoform X2</fullName>
    </submittedName>
</protein>
<dbReference type="AlphaFoldDB" id="A0A8B7XT82"/>
<dbReference type="PANTHER" id="PTHR22168">
    <property type="entry name" value="TMEM26 PROTEIN"/>
    <property type="match status" value="1"/>
</dbReference>
<gene>
    <name evidence="3" type="primary">LOC110975227</name>
</gene>
<feature type="transmembrane region" description="Helical" evidence="1">
    <location>
        <begin position="251"/>
        <end position="273"/>
    </location>
</feature>
<reference evidence="3" key="1">
    <citation type="submission" date="2025-08" db="UniProtKB">
        <authorList>
            <consortium name="RefSeq"/>
        </authorList>
    </citation>
    <scope>IDENTIFICATION</scope>
</reference>
<dbReference type="InterPro" id="IPR019169">
    <property type="entry name" value="Transmembrane_26"/>
</dbReference>
<dbReference type="OrthoDB" id="10042902at2759"/>
<keyword evidence="1" id="KW-0472">Membrane</keyword>
<proteinExistence type="predicted"/>
<evidence type="ECO:0000313" key="2">
    <source>
        <dbReference type="Proteomes" id="UP000694845"/>
    </source>
</evidence>
<evidence type="ECO:0000313" key="3">
    <source>
        <dbReference type="RefSeq" id="XP_022083210.1"/>
    </source>
</evidence>
<sequence length="386" mass="44884">MNSNMQLKKALRASVVRFCYLVHGATGIFLTVYLEQNSLYWFISILVLVYMIEMYVTFSFKEDGEWKWFFPLVLIYLATVLPVVWILEISLLDFRIELQKRLNLTTCIVMPTLELDSNKKLMSLCNFTDLALPDNEKITYSMKLSISTIYQQTLMLILILGRWLLPKGGLTRDELSQLLLVYIGMAADMLEFSSETLKLEKIACNRSIYVPILAVWSWSLLQFTLGLTSTKRRRRTLIMTGEETDRWTRHLRNISTIFCGTALWALMTDVILQDGPYLIMRLYLLFALSLQDQSLVFFTCKNALLLILQFYRLYVVMTETTQRATSRHQRVGMVLRHTRGHRDGLGLRRRKKARSKQCIRDSGTDLQERNYKCAVASISQDITILN</sequence>
<keyword evidence="2" id="KW-1185">Reference proteome</keyword>